<evidence type="ECO:0000259" key="8">
    <source>
        <dbReference type="PROSITE" id="PS50833"/>
    </source>
</evidence>
<feature type="compositionally biased region" description="Polar residues" evidence="7">
    <location>
        <begin position="435"/>
        <end position="445"/>
    </location>
</feature>
<accession>A0ABY6LKR7</accession>
<dbReference type="InterPro" id="IPR007109">
    <property type="entry name" value="Brix"/>
</dbReference>
<evidence type="ECO:0000256" key="7">
    <source>
        <dbReference type="SAM" id="MobiDB-lite"/>
    </source>
</evidence>
<keyword evidence="4 6" id="KW-0539">Nucleus</keyword>
<dbReference type="InterPro" id="IPR036397">
    <property type="entry name" value="RNaseH_sf"/>
</dbReference>
<dbReference type="InterPro" id="IPR001888">
    <property type="entry name" value="Transposase_1"/>
</dbReference>
<evidence type="ECO:0000256" key="6">
    <source>
        <dbReference type="RuleBase" id="RU367086"/>
    </source>
</evidence>
<gene>
    <name evidence="9" type="ORF">LAZ67_20002504</name>
</gene>
<dbReference type="SMART" id="SM00879">
    <property type="entry name" value="Brix"/>
    <property type="match status" value="1"/>
</dbReference>
<dbReference type="Pfam" id="PF01359">
    <property type="entry name" value="Transposase_1"/>
    <property type="match status" value="1"/>
</dbReference>
<organism evidence="9 10">
    <name type="scientific">Cordylochernes scorpioides</name>
    <dbReference type="NCBI Taxonomy" id="51811"/>
    <lineage>
        <taxon>Eukaryota</taxon>
        <taxon>Metazoa</taxon>
        <taxon>Ecdysozoa</taxon>
        <taxon>Arthropoda</taxon>
        <taxon>Chelicerata</taxon>
        <taxon>Arachnida</taxon>
        <taxon>Pseudoscorpiones</taxon>
        <taxon>Cheliferoidea</taxon>
        <taxon>Chernetidae</taxon>
        <taxon>Cordylochernes</taxon>
    </lineage>
</organism>
<comment type="subcellular location">
    <subcellularLocation>
        <location evidence="1 6">Nucleus</location>
        <location evidence="1 6">Nucleolus</location>
    </subcellularLocation>
</comment>
<dbReference type="PANTHER" id="PTHR12728">
    <property type="entry name" value="BRIX DOMAIN CONTAINING PROTEIN"/>
    <property type="match status" value="1"/>
</dbReference>
<dbReference type="EMBL" id="CP092882">
    <property type="protein sequence ID" value="UYV81805.1"/>
    <property type="molecule type" value="Genomic_DNA"/>
</dbReference>
<dbReference type="PANTHER" id="PTHR12728:SF0">
    <property type="entry name" value="RIBOSOME PRODUCTION FACTOR 2 HOMOLOG"/>
    <property type="match status" value="1"/>
</dbReference>
<dbReference type="InterPro" id="IPR035901">
    <property type="entry name" value="GIY-YIG_endonuc_sf"/>
</dbReference>
<evidence type="ECO:0000313" key="10">
    <source>
        <dbReference type="Proteomes" id="UP001235939"/>
    </source>
</evidence>
<sequence length="577" mass="67611">MERIRKPTTQKGKRFLEKIGPQIVEGSKQTLFVAGRTANQIVMDLIKYFYKMKAQNSILYTKRKSNDFLPFEDTTNLEFYSKRSGAALFLFGSHNKKRPNNLIFGRFFDNNLLDMIEMGVEVNGVEGKLDICYGNRPMLIFKEFDSDSDEVLVKFKNLMIDFFGGNEGGKINPQGLDHIHMFTYENKKIHFNTYKVIHHKSSKTSLEPIGLKLTFTLRRTHMPSEVLWKQALKQSDVKFKKQKNVSKDTLGSKHGRIHMERQDYSKHYNKFRRLQRKERAGLIYEVKCEKCDQRYVGQTSRKLKERMENHKYDLKWDRIQNSALVEHRRFLHRAHGFRLEPSSAQDGLCFMRFTRDHGVDGKNPKPQKEEKMDVERQDRYWWVSDRSLDSQATQDCWAEAGWGKACRASLTATSALCLKKSSDDQLMLIDSMTQRQSAKVPNRSQKTLHKPKKTRKVPSKIKTMLITIFDSRGIIHKEFVPAGQTITGEYYLNFLKRLIARIRRIRPEYRDEDSWCLLHDNAPSHSSLIVRRFLAKNNVCVLNHPPQIPAICGVHVRNMFDDNVEEFIEKNLVFKRE</sequence>
<evidence type="ECO:0000256" key="4">
    <source>
        <dbReference type="ARBA" id="ARBA00023242"/>
    </source>
</evidence>
<keyword evidence="10" id="KW-1185">Reference proteome</keyword>
<dbReference type="Gene3D" id="3.30.420.10">
    <property type="entry name" value="Ribonuclease H-like superfamily/Ribonuclease H"/>
    <property type="match status" value="1"/>
</dbReference>
<feature type="region of interest" description="Disordered" evidence="7">
    <location>
        <begin position="435"/>
        <end position="454"/>
    </location>
</feature>
<dbReference type="Pfam" id="PF04427">
    <property type="entry name" value="Brix"/>
    <property type="match status" value="1"/>
</dbReference>
<dbReference type="PROSITE" id="PS50833">
    <property type="entry name" value="BRIX"/>
    <property type="match status" value="1"/>
</dbReference>
<dbReference type="Proteomes" id="UP001235939">
    <property type="component" value="Chromosome 20"/>
</dbReference>
<reference evidence="9 10" key="1">
    <citation type="submission" date="2022-01" db="EMBL/GenBank/DDBJ databases">
        <title>A chromosomal length assembly of Cordylochernes scorpioides.</title>
        <authorList>
            <person name="Zeh D."/>
            <person name="Zeh J."/>
        </authorList>
    </citation>
    <scope>NUCLEOTIDE SEQUENCE [LARGE SCALE GENOMIC DNA]</scope>
    <source>
        <strain evidence="9">IN4F17</strain>
        <tissue evidence="9">Whole Body</tissue>
    </source>
</reference>
<evidence type="ECO:0000313" key="9">
    <source>
        <dbReference type="EMBL" id="UYV81805.1"/>
    </source>
</evidence>
<dbReference type="InterPro" id="IPR039770">
    <property type="entry name" value="Rpf2"/>
</dbReference>
<dbReference type="Gene3D" id="3.40.1440.10">
    <property type="entry name" value="GIY-YIG endonuclease"/>
    <property type="match status" value="1"/>
</dbReference>
<proteinExistence type="inferred from homology"/>
<evidence type="ECO:0000256" key="3">
    <source>
        <dbReference type="ARBA" id="ARBA00020387"/>
    </source>
</evidence>
<evidence type="ECO:0000256" key="5">
    <source>
        <dbReference type="ARBA" id="ARBA00030889"/>
    </source>
</evidence>
<feature type="domain" description="Brix" evidence="8">
    <location>
        <begin position="28"/>
        <end position="226"/>
    </location>
</feature>
<evidence type="ECO:0000256" key="1">
    <source>
        <dbReference type="ARBA" id="ARBA00004604"/>
    </source>
</evidence>
<protein>
    <recommendedName>
        <fullName evidence="3 6">Ribosome production factor 2 homolog</fullName>
    </recommendedName>
    <alternativeName>
        <fullName evidence="5 6">Ribosome biogenesis protein RPF2 homolog</fullName>
    </alternativeName>
</protein>
<comment type="similarity">
    <text evidence="2 6">Belongs to the RPF2 family.</text>
</comment>
<name>A0ABY6LKR7_9ARAC</name>
<evidence type="ECO:0000256" key="2">
    <source>
        <dbReference type="ARBA" id="ARBA00010782"/>
    </source>
</evidence>